<name>D6TW93_KTERA</name>
<gene>
    <name evidence="1" type="ORF">Krac_5532</name>
</gene>
<sequence length="58" mass="5463">MGIKKAAAAVVKSPAGQAVAKVEIATAKGLATAAGRGDLVPGIEEAGKKLTGDSGSGS</sequence>
<protein>
    <submittedName>
        <fullName evidence="1">Uncharacterized protein</fullName>
    </submittedName>
</protein>
<evidence type="ECO:0000313" key="2">
    <source>
        <dbReference type="Proteomes" id="UP000004508"/>
    </source>
</evidence>
<keyword evidence="2" id="KW-1185">Reference proteome</keyword>
<dbReference type="RefSeq" id="WP_007916045.1">
    <property type="nucleotide sequence ID" value="NZ_ADVG01000003.1"/>
</dbReference>
<dbReference type="Proteomes" id="UP000004508">
    <property type="component" value="Unassembled WGS sequence"/>
</dbReference>
<organism evidence="1 2">
    <name type="scientific">Ktedonobacter racemifer DSM 44963</name>
    <dbReference type="NCBI Taxonomy" id="485913"/>
    <lineage>
        <taxon>Bacteria</taxon>
        <taxon>Bacillati</taxon>
        <taxon>Chloroflexota</taxon>
        <taxon>Ktedonobacteria</taxon>
        <taxon>Ktedonobacterales</taxon>
        <taxon>Ktedonobacteraceae</taxon>
        <taxon>Ktedonobacter</taxon>
    </lineage>
</organism>
<evidence type="ECO:0000313" key="1">
    <source>
        <dbReference type="EMBL" id="EFH84476.1"/>
    </source>
</evidence>
<reference evidence="1 2" key="1">
    <citation type="journal article" date="2011" name="Stand. Genomic Sci.">
        <title>Non-contiguous finished genome sequence and contextual data of the filamentous soil bacterium Ktedonobacter racemifer type strain (SOSP1-21).</title>
        <authorList>
            <person name="Chang Y.J."/>
            <person name="Land M."/>
            <person name="Hauser L."/>
            <person name="Chertkov O."/>
            <person name="Del Rio T.G."/>
            <person name="Nolan M."/>
            <person name="Copeland A."/>
            <person name="Tice H."/>
            <person name="Cheng J.F."/>
            <person name="Lucas S."/>
            <person name="Han C."/>
            <person name="Goodwin L."/>
            <person name="Pitluck S."/>
            <person name="Ivanova N."/>
            <person name="Ovchinikova G."/>
            <person name="Pati A."/>
            <person name="Chen A."/>
            <person name="Palaniappan K."/>
            <person name="Mavromatis K."/>
            <person name="Liolios K."/>
            <person name="Brettin T."/>
            <person name="Fiebig A."/>
            <person name="Rohde M."/>
            <person name="Abt B."/>
            <person name="Goker M."/>
            <person name="Detter J.C."/>
            <person name="Woyke T."/>
            <person name="Bristow J."/>
            <person name="Eisen J.A."/>
            <person name="Markowitz V."/>
            <person name="Hugenholtz P."/>
            <person name="Kyrpides N.C."/>
            <person name="Klenk H.P."/>
            <person name="Lapidus A."/>
        </authorList>
    </citation>
    <scope>NUCLEOTIDE SEQUENCE [LARGE SCALE GENOMIC DNA]</scope>
    <source>
        <strain evidence="2">DSM 44963</strain>
    </source>
</reference>
<dbReference type="EMBL" id="ADVG01000003">
    <property type="protein sequence ID" value="EFH84476.1"/>
    <property type="molecule type" value="Genomic_DNA"/>
</dbReference>
<dbReference type="AlphaFoldDB" id="D6TW93"/>
<proteinExistence type="predicted"/>
<dbReference type="InParanoid" id="D6TW93"/>
<accession>D6TW93</accession>
<comment type="caution">
    <text evidence="1">The sequence shown here is derived from an EMBL/GenBank/DDBJ whole genome shotgun (WGS) entry which is preliminary data.</text>
</comment>